<dbReference type="InterPro" id="IPR011006">
    <property type="entry name" value="CheY-like_superfamily"/>
</dbReference>
<feature type="domain" description="Response regulatory" evidence="7">
    <location>
        <begin position="3"/>
        <end position="119"/>
    </location>
</feature>
<proteinExistence type="predicted"/>
<dbReference type="Pfam" id="PF00072">
    <property type="entry name" value="Response_reg"/>
    <property type="match status" value="1"/>
</dbReference>
<dbReference type="AlphaFoldDB" id="A0A9C9EMB1"/>
<dbReference type="CDD" id="cd17535">
    <property type="entry name" value="REC_NarL-like"/>
    <property type="match status" value="1"/>
</dbReference>
<dbReference type="InterPro" id="IPR016032">
    <property type="entry name" value="Sig_transdc_resp-reg_C-effctor"/>
</dbReference>
<comment type="caution">
    <text evidence="8">The sequence shown here is derived from an EMBL/GenBank/DDBJ whole genome shotgun (WGS) entry which is preliminary data.</text>
</comment>
<feature type="modified residue" description="4-aspartylphosphate" evidence="5">
    <location>
        <position position="54"/>
    </location>
</feature>
<protein>
    <submittedName>
        <fullName evidence="8">Response regulator transcription factor</fullName>
    </submittedName>
</protein>
<evidence type="ECO:0000256" key="5">
    <source>
        <dbReference type="PROSITE-ProRule" id="PRU00169"/>
    </source>
</evidence>
<dbReference type="EMBL" id="DRIG01000066">
    <property type="protein sequence ID" value="HEC78753.1"/>
    <property type="molecule type" value="Genomic_DNA"/>
</dbReference>
<dbReference type="InterPro" id="IPR001789">
    <property type="entry name" value="Sig_transdc_resp-reg_receiver"/>
</dbReference>
<keyword evidence="3" id="KW-0238">DNA-binding</keyword>
<dbReference type="PRINTS" id="PR00038">
    <property type="entry name" value="HTHLUXR"/>
</dbReference>
<sequence length="216" mass="24629">MYTIFLADDHTLLRDGLKRIIEENSGLKIIGETGDGLQIVPQIRKLNPEMIILDISMPNLRGIEAVRKIKRVDKKIKILILTMHKNEEYVYECLLNGAHGYVLKEDADTELISAINSLRNNKLYISCSFSSDVLRRLLEHKKSARENSAFKSLSPREREVLKLIAEANSNKKVAKKLGISVRTVEHHRLSIMRKLNIQNTAQLIKYAIKTGLIEVT</sequence>
<dbReference type="InterPro" id="IPR039420">
    <property type="entry name" value="WalR-like"/>
</dbReference>
<evidence type="ECO:0000256" key="4">
    <source>
        <dbReference type="ARBA" id="ARBA00023163"/>
    </source>
</evidence>
<name>A0A9C9EMB1_UNCW3</name>
<evidence type="ECO:0000259" key="6">
    <source>
        <dbReference type="PROSITE" id="PS50043"/>
    </source>
</evidence>
<dbReference type="SMART" id="SM00421">
    <property type="entry name" value="HTH_LUXR"/>
    <property type="match status" value="1"/>
</dbReference>
<accession>A0A9C9EMB1</accession>
<evidence type="ECO:0000256" key="3">
    <source>
        <dbReference type="ARBA" id="ARBA00023125"/>
    </source>
</evidence>
<keyword evidence="4" id="KW-0804">Transcription</keyword>
<keyword evidence="1 5" id="KW-0597">Phosphoprotein</keyword>
<dbReference type="Proteomes" id="UP000885826">
    <property type="component" value="Unassembled WGS sequence"/>
</dbReference>
<dbReference type="CDD" id="cd06170">
    <property type="entry name" value="LuxR_C_like"/>
    <property type="match status" value="1"/>
</dbReference>
<reference evidence="8" key="1">
    <citation type="journal article" date="2020" name="mSystems">
        <title>Genome- and Community-Level Interaction Insights into Carbon Utilization and Element Cycling Functions of Hydrothermarchaeota in Hydrothermal Sediment.</title>
        <authorList>
            <person name="Zhou Z."/>
            <person name="Liu Y."/>
            <person name="Xu W."/>
            <person name="Pan J."/>
            <person name="Luo Z.H."/>
            <person name="Li M."/>
        </authorList>
    </citation>
    <scope>NUCLEOTIDE SEQUENCE</scope>
    <source>
        <strain evidence="8">HyVt-388</strain>
    </source>
</reference>
<evidence type="ECO:0000256" key="1">
    <source>
        <dbReference type="ARBA" id="ARBA00022553"/>
    </source>
</evidence>
<evidence type="ECO:0000313" key="8">
    <source>
        <dbReference type="EMBL" id="HEC78753.1"/>
    </source>
</evidence>
<dbReference type="PANTHER" id="PTHR43214:SF41">
    <property type="entry name" value="NITRATE_NITRITE RESPONSE REGULATOR PROTEIN NARP"/>
    <property type="match status" value="1"/>
</dbReference>
<evidence type="ECO:0000313" key="9">
    <source>
        <dbReference type="Proteomes" id="UP000885826"/>
    </source>
</evidence>
<dbReference type="GO" id="GO:0006355">
    <property type="term" value="P:regulation of DNA-templated transcription"/>
    <property type="evidence" value="ECO:0007669"/>
    <property type="project" value="InterPro"/>
</dbReference>
<dbReference type="Gene3D" id="3.40.50.2300">
    <property type="match status" value="1"/>
</dbReference>
<dbReference type="GO" id="GO:0003677">
    <property type="term" value="F:DNA binding"/>
    <property type="evidence" value="ECO:0007669"/>
    <property type="project" value="UniProtKB-KW"/>
</dbReference>
<dbReference type="PANTHER" id="PTHR43214">
    <property type="entry name" value="TWO-COMPONENT RESPONSE REGULATOR"/>
    <property type="match status" value="1"/>
</dbReference>
<keyword evidence="2" id="KW-0805">Transcription regulation</keyword>
<feature type="domain" description="HTH luxR-type" evidence="6">
    <location>
        <begin position="146"/>
        <end position="211"/>
    </location>
</feature>
<dbReference type="GO" id="GO:0000160">
    <property type="term" value="P:phosphorelay signal transduction system"/>
    <property type="evidence" value="ECO:0007669"/>
    <property type="project" value="InterPro"/>
</dbReference>
<dbReference type="SMART" id="SM00448">
    <property type="entry name" value="REC"/>
    <property type="match status" value="1"/>
</dbReference>
<dbReference type="SUPFAM" id="SSF46894">
    <property type="entry name" value="C-terminal effector domain of the bipartite response regulators"/>
    <property type="match status" value="1"/>
</dbReference>
<evidence type="ECO:0000256" key="2">
    <source>
        <dbReference type="ARBA" id="ARBA00023015"/>
    </source>
</evidence>
<dbReference type="Pfam" id="PF00196">
    <property type="entry name" value="GerE"/>
    <property type="match status" value="1"/>
</dbReference>
<dbReference type="PROSITE" id="PS50110">
    <property type="entry name" value="RESPONSE_REGULATORY"/>
    <property type="match status" value="1"/>
</dbReference>
<gene>
    <name evidence="8" type="ORF">ENI34_06385</name>
</gene>
<dbReference type="PROSITE" id="PS50043">
    <property type="entry name" value="HTH_LUXR_2"/>
    <property type="match status" value="1"/>
</dbReference>
<dbReference type="InterPro" id="IPR000792">
    <property type="entry name" value="Tscrpt_reg_LuxR_C"/>
</dbReference>
<organism evidence="8 9">
    <name type="scientific">candidate division WOR-3 bacterium</name>
    <dbReference type="NCBI Taxonomy" id="2052148"/>
    <lineage>
        <taxon>Bacteria</taxon>
        <taxon>Bacteria division WOR-3</taxon>
    </lineage>
</organism>
<dbReference type="SUPFAM" id="SSF52172">
    <property type="entry name" value="CheY-like"/>
    <property type="match status" value="1"/>
</dbReference>
<dbReference type="InterPro" id="IPR058245">
    <property type="entry name" value="NreC/VraR/RcsB-like_REC"/>
</dbReference>
<evidence type="ECO:0000259" key="7">
    <source>
        <dbReference type="PROSITE" id="PS50110"/>
    </source>
</evidence>